<organism evidence="18 19">
    <name type="scientific">Pusillimonas noertemannii</name>
    <dbReference type="NCBI Taxonomy" id="305977"/>
    <lineage>
        <taxon>Bacteria</taxon>
        <taxon>Pseudomonadati</taxon>
        <taxon>Pseudomonadota</taxon>
        <taxon>Betaproteobacteria</taxon>
        <taxon>Burkholderiales</taxon>
        <taxon>Alcaligenaceae</taxon>
        <taxon>Pusillimonas</taxon>
    </lineage>
</organism>
<dbReference type="GO" id="GO:0009279">
    <property type="term" value="C:cell outer membrane"/>
    <property type="evidence" value="ECO:0007669"/>
    <property type="project" value="UniProtKB-SubCell"/>
</dbReference>
<keyword evidence="19" id="KW-1185">Reference proteome</keyword>
<evidence type="ECO:0000256" key="15">
    <source>
        <dbReference type="PROSITE-ProRule" id="PRU10144"/>
    </source>
</evidence>
<evidence type="ECO:0000256" key="6">
    <source>
        <dbReference type="ARBA" id="ARBA00022692"/>
    </source>
</evidence>
<dbReference type="SUPFAM" id="SSF56935">
    <property type="entry name" value="Porins"/>
    <property type="match status" value="1"/>
</dbReference>
<dbReference type="Pfam" id="PF00593">
    <property type="entry name" value="TonB_dep_Rec_b-barrel"/>
    <property type="match status" value="1"/>
</dbReference>
<evidence type="ECO:0000313" key="18">
    <source>
        <dbReference type="EMBL" id="PVY61824.1"/>
    </source>
</evidence>
<dbReference type="InterPro" id="IPR039426">
    <property type="entry name" value="TonB-dep_rcpt-like"/>
</dbReference>
<proteinExistence type="inferred from homology"/>
<dbReference type="CDD" id="cd01347">
    <property type="entry name" value="ligand_gated_channel"/>
    <property type="match status" value="1"/>
</dbReference>
<dbReference type="InterPro" id="IPR012910">
    <property type="entry name" value="Plug_dom"/>
</dbReference>
<keyword evidence="7" id="KW-0732">Signal</keyword>
<keyword evidence="10 16" id="KW-0798">TonB box</keyword>
<protein>
    <submittedName>
        <fullName evidence="18">Outer membrane receptor for ferric coprogen and ferric-rhodotorulic acid</fullName>
    </submittedName>
</protein>
<evidence type="ECO:0000256" key="5">
    <source>
        <dbReference type="ARBA" id="ARBA00022496"/>
    </source>
</evidence>
<feature type="short sequence motif" description="TonB C-terminal box" evidence="15">
    <location>
        <begin position="749"/>
        <end position="766"/>
    </location>
</feature>
<dbReference type="Gene3D" id="2.170.130.10">
    <property type="entry name" value="TonB-dependent receptor, plug domain"/>
    <property type="match status" value="1"/>
</dbReference>
<evidence type="ECO:0000256" key="2">
    <source>
        <dbReference type="ARBA" id="ARBA00009810"/>
    </source>
</evidence>
<dbReference type="GO" id="GO:0038023">
    <property type="term" value="F:signaling receptor activity"/>
    <property type="evidence" value="ECO:0007669"/>
    <property type="project" value="InterPro"/>
</dbReference>
<dbReference type="FunFam" id="2.170.130.10:FF:000010">
    <property type="entry name" value="Ferripyoverdine receptor"/>
    <property type="match status" value="1"/>
</dbReference>
<evidence type="ECO:0000256" key="12">
    <source>
        <dbReference type="ARBA" id="ARBA00023170"/>
    </source>
</evidence>
<dbReference type="EMBL" id="QEKO01000003">
    <property type="protein sequence ID" value="PVY61824.1"/>
    <property type="molecule type" value="Genomic_DNA"/>
</dbReference>
<evidence type="ECO:0000256" key="11">
    <source>
        <dbReference type="ARBA" id="ARBA00023136"/>
    </source>
</evidence>
<sequence>MQISIPAQPLGQALLQLGKQTSLQIFYAQELVNGLSAPAVSGNVTPEQALRQLLRGTRIEYSRHGNSVTLSRPASGDTAQLAPIRVQGRLDGTTEGTGSWRPTVTNTATRLSLSPRETPQTISVVTNQQMQDFGMTSVDDALRSVSGAVVSDRGNNGSFYYSRGFEMQSQYDGVPNPIGISNNNQNPQIENAFLDRVEVLQGAAGLLTGAGQPGGTINLVRKRPTDFFLASAEVLVASWDGRRVVGDISGPLLESGRIRGRLVAVADNTDSSVDYAYRHRRAAYGVVEADLTDTTTLEASVQYQKDTGRNDYGAPFAADGSDPGLSRSIFWGDAGQRTVKDYTLATLGLTQRLPGDWHVKGTFTHGKTNSNTFRDSYISGELDMTTGDGLRLNRLRSLAQDLSSNAVDVHATGPFQLFGRKHEAAFGLNGSSVRREYTGSGYVAPVPINVFTFNPRGFDDIPDGTPYFGDPKTTQYGAYGVGRFSLTDSLKFIAGMRVSNYKSENLLTGRTTSKENGVISPYAGLIYDLNSQYSVYVSYSDIFNPQTQQAVGGDTIKPVVGANYEAGIKGELLDRRLNVAAAVFRLEQTNLARRDESVPYDPSNACGGTCYIAADKVVSQGLDLSISGEIAPGWNVAVGYTLVDSKYASGADDGERYAPYLPRHNLRLSTTYKVPNTNWTLGGSLSVRSKIYRTDTSWTTGEPYTIRDGGLALVGLMARYQFTPKAELTMTVSNLFDRTYRANLENKYYSPWGEPRRFMANLRYQF</sequence>
<keyword evidence="3 14" id="KW-0813">Transport</keyword>
<keyword evidence="12 18" id="KW-0675">Receptor</keyword>
<dbReference type="InterPro" id="IPR010105">
    <property type="entry name" value="TonB_sidphr_rcpt"/>
</dbReference>
<dbReference type="PANTHER" id="PTHR32552">
    <property type="entry name" value="FERRICHROME IRON RECEPTOR-RELATED"/>
    <property type="match status" value="1"/>
</dbReference>
<dbReference type="PANTHER" id="PTHR32552:SF74">
    <property type="entry name" value="HYDROXAMATE SIDEROPHORE RECEPTOR FHUE"/>
    <property type="match status" value="1"/>
</dbReference>
<comment type="subcellular location">
    <subcellularLocation>
        <location evidence="1 14">Cell outer membrane</location>
        <topology evidence="1 14">Multi-pass membrane protein</topology>
    </subcellularLocation>
</comment>
<evidence type="ECO:0000256" key="16">
    <source>
        <dbReference type="RuleBase" id="RU003357"/>
    </source>
</evidence>
<dbReference type="InterPro" id="IPR010917">
    <property type="entry name" value="TonB_rcpt_CS"/>
</dbReference>
<feature type="domain" description="Secretin/TonB short N-terminal" evidence="17">
    <location>
        <begin position="23"/>
        <end position="73"/>
    </location>
</feature>
<dbReference type="Pfam" id="PF07715">
    <property type="entry name" value="Plug"/>
    <property type="match status" value="1"/>
</dbReference>
<evidence type="ECO:0000256" key="4">
    <source>
        <dbReference type="ARBA" id="ARBA00022452"/>
    </source>
</evidence>
<dbReference type="Gene3D" id="3.55.50.30">
    <property type="match status" value="1"/>
</dbReference>
<comment type="similarity">
    <text evidence="2 14 16">Belongs to the TonB-dependent receptor family.</text>
</comment>
<evidence type="ECO:0000256" key="3">
    <source>
        <dbReference type="ARBA" id="ARBA00022448"/>
    </source>
</evidence>
<dbReference type="Gene3D" id="2.40.170.20">
    <property type="entry name" value="TonB-dependent receptor, beta-barrel domain"/>
    <property type="match status" value="1"/>
</dbReference>
<evidence type="ECO:0000256" key="1">
    <source>
        <dbReference type="ARBA" id="ARBA00004571"/>
    </source>
</evidence>
<evidence type="ECO:0000256" key="8">
    <source>
        <dbReference type="ARBA" id="ARBA00023004"/>
    </source>
</evidence>
<keyword evidence="4 14" id="KW-1134">Transmembrane beta strand</keyword>
<keyword evidence="13 14" id="KW-0998">Cell outer membrane</keyword>
<evidence type="ECO:0000313" key="19">
    <source>
        <dbReference type="Proteomes" id="UP000246145"/>
    </source>
</evidence>
<keyword evidence="5" id="KW-0410">Iron transport</keyword>
<accession>A0A2U1CLG4</accession>
<dbReference type="AlphaFoldDB" id="A0A2U1CLG4"/>
<name>A0A2U1CLG4_9BURK</name>
<gene>
    <name evidence="18" type="ORF">C7440_2557</name>
</gene>
<dbReference type="NCBIfam" id="TIGR01783">
    <property type="entry name" value="TonB-siderophor"/>
    <property type="match status" value="1"/>
</dbReference>
<evidence type="ECO:0000256" key="10">
    <source>
        <dbReference type="ARBA" id="ARBA00023077"/>
    </source>
</evidence>
<dbReference type="InterPro" id="IPR011662">
    <property type="entry name" value="Secretin/TonB_short_N"/>
</dbReference>
<dbReference type="Proteomes" id="UP000246145">
    <property type="component" value="Unassembled WGS sequence"/>
</dbReference>
<dbReference type="PROSITE" id="PS01156">
    <property type="entry name" value="TONB_DEPENDENT_REC_2"/>
    <property type="match status" value="1"/>
</dbReference>
<keyword evidence="11 14" id="KW-0472">Membrane</keyword>
<comment type="caution">
    <text evidence="18">The sequence shown here is derived from an EMBL/GenBank/DDBJ whole genome shotgun (WGS) entry which is preliminary data.</text>
</comment>
<dbReference type="InterPro" id="IPR036942">
    <property type="entry name" value="Beta-barrel_TonB_sf"/>
</dbReference>
<dbReference type="GO" id="GO:0015891">
    <property type="term" value="P:siderophore transport"/>
    <property type="evidence" value="ECO:0007669"/>
    <property type="project" value="InterPro"/>
</dbReference>
<keyword evidence="6 14" id="KW-0812">Transmembrane</keyword>
<dbReference type="PROSITE" id="PS52016">
    <property type="entry name" value="TONB_DEPENDENT_REC_3"/>
    <property type="match status" value="1"/>
</dbReference>
<dbReference type="InterPro" id="IPR000531">
    <property type="entry name" value="Beta-barrel_TonB"/>
</dbReference>
<keyword evidence="8" id="KW-0408">Iron</keyword>
<reference evidence="18 19" key="1">
    <citation type="submission" date="2018-04" db="EMBL/GenBank/DDBJ databases">
        <title>Genomic Encyclopedia of Type Strains, Phase IV (KMG-IV): sequencing the most valuable type-strain genomes for metagenomic binning, comparative biology and taxonomic classification.</title>
        <authorList>
            <person name="Goeker M."/>
        </authorList>
    </citation>
    <scope>NUCLEOTIDE SEQUENCE [LARGE SCALE GENOMIC DNA]</scope>
    <source>
        <strain evidence="18 19">DSM 10065</strain>
    </source>
</reference>
<evidence type="ECO:0000259" key="17">
    <source>
        <dbReference type="SMART" id="SM00965"/>
    </source>
</evidence>
<evidence type="ECO:0000256" key="7">
    <source>
        <dbReference type="ARBA" id="ARBA00022729"/>
    </source>
</evidence>
<evidence type="ECO:0000256" key="9">
    <source>
        <dbReference type="ARBA" id="ARBA00023065"/>
    </source>
</evidence>
<evidence type="ECO:0000256" key="14">
    <source>
        <dbReference type="PROSITE-ProRule" id="PRU01360"/>
    </source>
</evidence>
<evidence type="ECO:0000256" key="13">
    <source>
        <dbReference type="ARBA" id="ARBA00023237"/>
    </source>
</evidence>
<dbReference type="SMART" id="SM00965">
    <property type="entry name" value="STN"/>
    <property type="match status" value="1"/>
</dbReference>
<keyword evidence="9" id="KW-0406">Ion transport</keyword>
<dbReference type="InterPro" id="IPR037066">
    <property type="entry name" value="Plug_dom_sf"/>
</dbReference>
<dbReference type="Pfam" id="PF07660">
    <property type="entry name" value="STN"/>
    <property type="match status" value="1"/>
</dbReference>
<dbReference type="GO" id="GO:0015344">
    <property type="term" value="F:siderophore uptake transmembrane transporter activity"/>
    <property type="evidence" value="ECO:0007669"/>
    <property type="project" value="TreeGrafter"/>
</dbReference>